<evidence type="ECO:0000313" key="3">
    <source>
        <dbReference type="Proteomes" id="UP000298058"/>
    </source>
</evidence>
<feature type="signal peptide" evidence="1">
    <location>
        <begin position="1"/>
        <end position="22"/>
    </location>
</feature>
<dbReference type="AlphaFoldDB" id="A0A4R9LTM1"/>
<evidence type="ECO:0008006" key="4">
    <source>
        <dbReference type="Google" id="ProtNLM"/>
    </source>
</evidence>
<keyword evidence="3" id="KW-1185">Reference proteome</keyword>
<reference evidence="2" key="1">
    <citation type="journal article" date="2019" name="PLoS Negl. Trop. Dis.">
        <title>Revisiting the worldwide diversity of Leptospira species in the environment.</title>
        <authorList>
            <person name="Vincent A.T."/>
            <person name="Schiettekatte O."/>
            <person name="Bourhy P."/>
            <person name="Veyrier F.J."/>
            <person name="Picardeau M."/>
        </authorList>
    </citation>
    <scope>NUCLEOTIDE SEQUENCE [LARGE SCALE GENOMIC DNA]</scope>
    <source>
        <strain evidence="2">201300427</strain>
    </source>
</reference>
<dbReference type="EMBL" id="RQHW01000081">
    <property type="protein sequence ID" value="TGN16942.1"/>
    <property type="molecule type" value="Genomic_DNA"/>
</dbReference>
<feature type="chain" id="PRO_5020366610" description="TIGR04452 family lipoprotein" evidence="1">
    <location>
        <begin position="23"/>
        <end position="136"/>
    </location>
</feature>
<dbReference type="Proteomes" id="UP000298058">
    <property type="component" value="Unassembled WGS sequence"/>
</dbReference>
<name>A0A4R9LTM1_9LEPT</name>
<keyword evidence="1" id="KW-0732">Signal</keyword>
<gene>
    <name evidence="2" type="ORF">EHS15_18810</name>
</gene>
<proteinExistence type="predicted"/>
<evidence type="ECO:0000313" key="2">
    <source>
        <dbReference type="EMBL" id="TGN16942.1"/>
    </source>
</evidence>
<organism evidence="2 3">
    <name type="scientific">Leptospira idonii</name>
    <dbReference type="NCBI Taxonomy" id="1193500"/>
    <lineage>
        <taxon>Bacteria</taxon>
        <taxon>Pseudomonadati</taxon>
        <taxon>Spirochaetota</taxon>
        <taxon>Spirochaetia</taxon>
        <taxon>Leptospirales</taxon>
        <taxon>Leptospiraceae</taxon>
        <taxon>Leptospira</taxon>
    </lineage>
</organism>
<comment type="caution">
    <text evidence="2">The sequence shown here is derived from an EMBL/GenBank/DDBJ whole genome shotgun (WGS) entry which is preliminary data.</text>
</comment>
<accession>A0A4R9LTM1</accession>
<protein>
    <recommendedName>
        <fullName evidence="4">TIGR04452 family lipoprotein</fullName>
    </recommendedName>
</protein>
<sequence length="136" mass="15243">MKNNLVGLLVFASLLFLFNQCATQTLVYGNVSGIVAEGDLSQMSSVNADEYAPKLRNLVVTEEYEHKGKPDFKIYSGKLFMIIPLGYQTINLHEFCGLGHAKIRHSAGWPPVMLNLLSLFTLPLIYNERGYTIKCE</sequence>
<evidence type="ECO:0000256" key="1">
    <source>
        <dbReference type="SAM" id="SignalP"/>
    </source>
</evidence>